<dbReference type="InterPro" id="IPR041231">
    <property type="entry name" value="FlgA_N"/>
</dbReference>
<dbReference type="Proteomes" id="UP001501788">
    <property type="component" value="Unassembled WGS sequence"/>
</dbReference>
<keyword evidence="6" id="KW-0969">Cilium</keyword>
<dbReference type="PANTHER" id="PTHR36307:SF1">
    <property type="entry name" value="FLAGELLA BASAL BODY P-RING FORMATION PROTEIN FLGA"/>
    <property type="match status" value="1"/>
</dbReference>
<evidence type="ECO:0000256" key="3">
    <source>
        <dbReference type="ARBA" id="ARBA00022764"/>
    </source>
</evidence>
<comment type="caution">
    <text evidence="6">The sequence shown here is derived from an EMBL/GenBank/DDBJ whole genome shotgun (WGS) entry which is preliminary data.</text>
</comment>
<dbReference type="Gene3D" id="3.90.1210.10">
    <property type="entry name" value="Antifreeze-like/N-acetylneuraminic acid synthase C-terminal domain"/>
    <property type="match status" value="1"/>
</dbReference>
<dbReference type="CDD" id="cd11614">
    <property type="entry name" value="SAF_CpaB_FlgA_like"/>
    <property type="match status" value="1"/>
</dbReference>
<keyword evidence="2 4" id="KW-0732">Signal</keyword>
<protein>
    <submittedName>
        <fullName evidence="6">Flagellar basal body P-ring formation chaperone FlgA</fullName>
    </submittedName>
</protein>
<comment type="subcellular location">
    <subcellularLocation>
        <location evidence="1">Periplasm</location>
    </subcellularLocation>
</comment>
<keyword evidence="6" id="KW-0966">Cell projection</keyword>
<dbReference type="Pfam" id="PF13144">
    <property type="entry name" value="ChapFlgA"/>
    <property type="match status" value="1"/>
</dbReference>
<gene>
    <name evidence="6" type="primary">flgA</name>
    <name evidence="6" type="ORF">GCM10023090_01210</name>
</gene>
<dbReference type="NCBIfam" id="TIGR03170">
    <property type="entry name" value="flgA_cterm"/>
    <property type="match status" value="1"/>
</dbReference>
<dbReference type="Gene3D" id="2.30.30.760">
    <property type="match status" value="1"/>
</dbReference>
<evidence type="ECO:0000313" key="6">
    <source>
        <dbReference type="EMBL" id="GAA4417508.1"/>
    </source>
</evidence>
<evidence type="ECO:0000256" key="1">
    <source>
        <dbReference type="ARBA" id="ARBA00004418"/>
    </source>
</evidence>
<name>A0ABP8KVF4_9BURK</name>
<reference evidence="7" key="1">
    <citation type="journal article" date="2019" name="Int. J. Syst. Evol. Microbiol.">
        <title>The Global Catalogue of Microorganisms (GCM) 10K type strain sequencing project: providing services to taxonomists for standard genome sequencing and annotation.</title>
        <authorList>
            <consortium name="The Broad Institute Genomics Platform"/>
            <consortium name="The Broad Institute Genome Sequencing Center for Infectious Disease"/>
            <person name="Wu L."/>
            <person name="Ma J."/>
        </authorList>
    </citation>
    <scope>NUCLEOTIDE SEQUENCE [LARGE SCALE GENOMIC DNA]</scope>
    <source>
        <strain evidence="7">JCM 31890</strain>
    </source>
</reference>
<dbReference type="PANTHER" id="PTHR36307">
    <property type="entry name" value="FLAGELLA BASAL BODY P-RING FORMATION PROTEIN FLGA"/>
    <property type="match status" value="1"/>
</dbReference>
<dbReference type="InterPro" id="IPR017585">
    <property type="entry name" value="SAF_FlgA"/>
</dbReference>
<feature type="signal peptide" evidence="4">
    <location>
        <begin position="1"/>
        <end position="30"/>
    </location>
</feature>
<evidence type="ECO:0000259" key="5">
    <source>
        <dbReference type="SMART" id="SM00858"/>
    </source>
</evidence>
<accession>A0ABP8KVF4</accession>
<dbReference type="EMBL" id="BAABEX010000001">
    <property type="protein sequence ID" value="GAA4417508.1"/>
    <property type="molecule type" value="Genomic_DNA"/>
</dbReference>
<keyword evidence="6" id="KW-0282">Flagellum</keyword>
<organism evidence="6 7">
    <name type="scientific">Acidovorax lacteus</name>
    <dbReference type="NCBI Taxonomy" id="1924988"/>
    <lineage>
        <taxon>Bacteria</taxon>
        <taxon>Pseudomonadati</taxon>
        <taxon>Pseudomonadota</taxon>
        <taxon>Betaproteobacteria</taxon>
        <taxon>Burkholderiales</taxon>
        <taxon>Comamonadaceae</taxon>
        <taxon>Acidovorax</taxon>
    </lineage>
</organism>
<sequence length="281" mass="28896">MTLATFCALWSRPAAVAAAALAVLSTAAQAQAFQSGAAPATTPLSAGAPVLLAAAPATSVSPPAATSQAGADWAAVTQRWLDAALQQRDGGAALPLRMEVSVGHLDPRLRLAPCNRVEPYLPAGTRLWGRTRLGLRCAEGGTPWNVFLPVTVKAFGPAWVLTRNVPPGTVLTAADAQEMEIDWAADNSPVVAQPEQWVGQVASRALAAGQPLRQSMVRAPSVFRTGAQVRVMAQGPGFVVAGAGQALSDGGVGQTVRVRMDNGRVVSGIVSDSGTVDVRVP</sequence>
<dbReference type="InterPro" id="IPR013974">
    <property type="entry name" value="SAF"/>
</dbReference>
<evidence type="ECO:0000256" key="4">
    <source>
        <dbReference type="SAM" id="SignalP"/>
    </source>
</evidence>
<feature type="domain" description="SAF" evidence="5">
    <location>
        <begin position="156"/>
        <end position="218"/>
    </location>
</feature>
<evidence type="ECO:0000313" key="7">
    <source>
        <dbReference type="Proteomes" id="UP001501788"/>
    </source>
</evidence>
<keyword evidence="7" id="KW-1185">Reference proteome</keyword>
<keyword evidence="3" id="KW-0574">Periplasm</keyword>
<dbReference type="Pfam" id="PF17656">
    <property type="entry name" value="ChapFlgA_N"/>
    <property type="match status" value="1"/>
</dbReference>
<proteinExistence type="predicted"/>
<dbReference type="RefSeq" id="WP_345060171.1">
    <property type="nucleotide sequence ID" value="NZ_BAABEX010000001.1"/>
</dbReference>
<feature type="chain" id="PRO_5047125276" evidence="4">
    <location>
        <begin position="31"/>
        <end position="281"/>
    </location>
</feature>
<evidence type="ECO:0000256" key="2">
    <source>
        <dbReference type="ARBA" id="ARBA00022729"/>
    </source>
</evidence>
<dbReference type="SMART" id="SM00858">
    <property type="entry name" value="SAF"/>
    <property type="match status" value="1"/>
</dbReference>
<dbReference type="InterPro" id="IPR039246">
    <property type="entry name" value="Flagellar_FlgA"/>
</dbReference>